<geneLocation type="plasmid" evidence="2 3">
    <name>poh4</name>
</geneLocation>
<keyword evidence="2" id="KW-0614">Plasmid</keyword>
<organism evidence="2 3">
    <name type="scientific">Bacillus thuringiensis</name>
    <dbReference type="NCBI Taxonomy" id="1428"/>
    <lineage>
        <taxon>Bacteria</taxon>
        <taxon>Bacillati</taxon>
        <taxon>Bacillota</taxon>
        <taxon>Bacilli</taxon>
        <taxon>Bacillales</taxon>
        <taxon>Bacillaceae</taxon>
        <taxon>Bacillus</taxon>
        <taxon>Bacillus cereus group</taxon>
    </lineage>
</organism>
<dbReference type="AlphaFoldDB" id="A0A1W6WZ31"/>
<gene>
    <name evidence="2" type="ORF">CAB88_33185</name>
</gene>
<dbReference type="EMBL" id="CP021065">
    <property type="protein sequence ID" value="ARP61842.1"/>
    <property type="molecule type" value="Genomic_DNA"/>
</dbReference>
<sequence length="67" mass="7835">MLSNLFIWISLILFIIIMKSKMRLLFRIPIAIFITLLILSIGAIYELYPNLEKIQDGLEGNQEIIIR</sequence>
<accession>A0A1W6WZ31</accession>
<feature type="transmembrane region" description="Helical" evidence="1">
    <location>
        <begin position="29"/>
        <end position="48"/>
    </location>
</feature>
<evidence type="ECO:0000313" key="3">
    <source>
        <dbReference type="Proteomes" id="UP000194143"/>
    </source>
</evidence>
<keyword evidence="1" id="KW-0472">Membrane</keyword>
<keyword evidence="1" id="KW-1133">Transmembrane helix</keyword>
<feature type="transmembrane region" description="Helical" evidence="1">
    <location>
        <begin position="6"/>
        <end position="22"/>
    </location>
</feature>
<evidence type="ECO:0000256" key="1">
    <source>
        <dbReference type="SAM" id="Phobius"/>
    </source>
</evidence>
<proteinExistence type="predicted"/>
<evidence type="ECO:0000313" key="2">
    <source>
        <dbReference type="EMBL" id="ARP61842.1"/>
    </source>
</evidence>
<keyword evidence="1" id="KW-0812">Transmembrane</keyword>
<protein>
    <submittedName>
        <fullName evidence="2">Uncharacterized protein</fullName>
    </submittedName>
</protein>
<keyword evidence="3" id="KW-1185">Reference proteome</keyword>
<dbReference type="Proteomes" id="UP000194143">
    <property type="component" value="Plasmid poh4"/>
</dbReference>
<name>A0A1W6WZ31_BACTU</name>
<reference evidence="2 3" key="1">
    <citation type="submission" date="2017-04" db="EMBL/GenBank/DDBJ databases">
        <title>Complete Genome Sequence of Bacillus thuringiensis type Strain ATCC 10792.</title>
        <authorList>
            <person name="Oh D.-H."/>
            <person name="Park B.-J."/>
            <person name="Shuai W."/>
            <person name="Chelliah R."/>
        </authorList>
    </citation>
    <scope>NUCLEOTIDE SEQUENCE [LARGE SCALE GENOMIC DNA]</scope>
    <source>
        <strain evidence="2 3">ATCC 10792</strain>
        <plasmid evidence="2 3">poh4</plasmid>
    </source>
</reference>